<dbReference type="InterPro" id="IPR007159">
    <property type="entry name" value="SpoVT-AbrB_dom"/>
</dbReference>
<evidence type="ECO:0000313" key="9">
    <source>
        <dbReference type="EMBL" id="CAA9317982.1"/>
    </source>
</evidence>
<gene>
    <name evidence="7" type="primary">mraZ</name>
    <name evidence="9" type="ORF">AVDCRST_MAG29-240</name>
</gene>
<dbReference type="HAMAP" id="MF_01008">
    <property type="entry name" value="MraZ"/>
    <property type="match status" value="1"/>
</dbReference>
<proteinExistence type="inferred from homology"/>
<keyword evidence="9" id="KW-0132">Cell division</keyword>
<evidence type="ECO:0000256" key="1">
    <source>
        <dbReference type="ARBA" id="ARBA00013860"/>
    </source>
</evidence>
<dbReference type="PANTHER" id="PTHR34701">
    <property type="entry name" value="TRANSCRIPTIONAL REGULATOR MRAZ"/>
    <property type="match status" value="1"/>
</dbReference>
<keyword evidence="5 7" id="KW-0238">DNA-binding</keyword>
<name>A0A6J4L322_9ACTN</name>
<keyword evidence="9" id="KW-0131">Cell cycle</keyword>
<protein>
    <recommendedName>
        <fullName evidence="1 7">Transcriptional regulator MraZ</fullName>
    </recommendedName>
</protein>
<organism evidence="9">
    <name type="scientific">uncultured Nocardioidaceae bacterium</name>
    <dbReference type="NCBI Taxonomy" id="253824"/>
    <lineage>
        <taxon>Bacteria</taxon>
        <taxon>Bacillati</taxon>
        <taxon>Actinomycetota</taxon>
        <taxon>Actinomycetes</taxon>
        <taxon>Propionibacteriales</taxon>
        <taxon>Nocardioidaceae</taxon>
        <taxon>environmental samples</taxon>
    </lineage>
</organism>
<keyword evidence="2 7" id="KW-0963">Cytoplasm</keyword>
<feature type="domain" description="SpoVT-AbrB" evidence="8">
    <location>
        <begin position="76"/>
        <end position="119"/>
    </location>
</feature>
<dbReference type="InterPro" id="IPR038619">
    <property type="entry name" value="MraZ_sf"/>
</dbReference>
<dbReference type="CDD" id="cd16321">
    <property type="entry name" value="MraZ_C"/>
    <property type="match status" value="1"/>
</dbReference>
<dbReference type="InterPro" id="IPR020603">
    <property type="entry name" value="MraZ_dom"/>
</dbReference>
<dbReference type="Gene3D" id="3.40.1550.20">
    <property type="entry name" value="Transcriptional regulator MraZ domain"/>
    <property type="match status" value="1"/>
</dbReference>
<dbReference type="GO" id="GO:0051301">
    <property type="term" value="P:cell division"/>
    <property type="evidence" value="ECO:0007669"/>
    <property type="project" value="UniProtKB-KW"/>
</dbReference>
<accession>A0A6J4L322</accession>
<dbReference type="InterPro" id="IPR035642">
    <property type="entry name" value="MraZ_N"/>
</dbReference>
<dbReference type="Pfam" id="PF02381">
    <property type="entry name" value="MraZ"/>
    <property type="match status" value="2"/>
</dbReference>
<dbReference type="InterPro" id="IPR035644">
    <property type="entry name" value="MraZ_C"/>
</dbReference>
<comment type="subunit">
    <text evidence="7">Forms oligomers.</text>
</comment>
<dbReference type="NCBIfam" id="TIGR00242">
    <property type="entry name" value="division/cell wall cluster transcriptional repressor MraZ"/>
    <property type="match status" value="1"/>
</dbReference>
<dbReference type="PANTHER" id="PTHR34701:SF1">
    <property type="entry name" value="TRANSCRIPTIONAL REGULATOR MRAZ"/>
    <property type="match status" value="1"/>
</dbReference>
<comment type="similarity">
    <text evidence="7">Belongs to the MraZ family.</text>
</comment>
<sequence length="154" mass="16709">MFLGTYAPRLDDKGRLILPARFRDDLQGGLVITKGQERCLNVYTPAGFAELTEDSGRISATDAAGRAYVRILFSGAADEVPDKQGRVTIPPRLREYANLTRDCAVIGARDHIEIWEASAWAAYEAAQEEAYARHSGDLPPALATIARPGPPPTA</sequence>
<comment type="subcellular location">
    <subcellularLocation>
        <location evidence="7">Cytoplasm</location>
        <location evidence="7">Nucleoid</location>
    </subcellularLocation>
</comment>
<dbReference type="InterPro" id="IPR003444">
    <property type="entry name" value="MraZ"/>
</dbReference>
<evidence type="ECO:0000259" key="8">
    <source>
        <dbReference type="PROSITE" id="PS51740"/>
    </source>
</evidence>
<dbReference type="InterPro" id="IPR037914">
    <property type="entry name" value="SpoVT-AbrB_sf"/>
</dbReference>
<dbReference type="EMBL" id="CADCUG010000022">
    <property type="protein sequence ID" value="CAA9317982.1"/>
    <property type="molecule type" value="Genomic_DNA"/>
</dbReference>
<dbReference type="GO" id="GO:2000143">
    <property type="term" value="P:negative regulation of DNA-templated transcription initiation"/>
    <property type="evidence" value="ECO:0007669"/>
    <property type="project" value="TreeGrafter"/>
</dbReference>
<feature type="domain" description="SpoVT-AbrB" evidence="8">
    <location>
        <begin position="5"/>
        <end position="47"/>
    </location>
</feature>
<evidence type="ECO:0000256" key="7">
    <source>
        <dbReference type="HAMAP-Rule" id="MF_01008"/>
    </source>
</evidence>
<dbReference type="CDD" id="cd16320">
    <property type="entry name" value="MraZ_N"/>
    <property type="match status" value="1"/>
</dbReference>
<reference evidence="9" key="1">
    <citation type="submission" date="2020-02" db="EMBL/GenBank/DDBJ databases">
        <authorList>
            <person name="Meier V. D."/>
        </authorList>
    </citation>
    <scope>NUCLEOTIDE SEQUENCE</scope>
    <source>
        <strain evidence="9">AVDCRST_MAG29</strain>
    </source>
</reference>
<dbReference type="SUPFAM" id="SSF89447">
    <property type="entry name" value="AbrB/MazE/MraZ-like"/>
    <property type="match status" value="1"/>
</dbReference>
<dbReference type="PROSITE" id="PS51740">
    <property type="entry name" value="SPOVT_ABRB"/>
    <property type="match status" value="2"/>
</dbReference>
<evidence type="ECO:0000256" key="4">
    <source>
        <dbReference type="ARBA" id="ARBA00023015"/>
    </source>
</evidence>
<evidence type="ECO:0000256" key="2">
    <source>
        <dbReference type="ARBA" id="ARBA00022490"/>
    </source>
</evidence>
<keyword evidence="4 7" id="KW-0805">Transcription regulation</keyword>
<evidence type="ECO:0000256" key="5">
    <source>
        <dbReference type="ARBA" id="ARBA00023125"/>
    </source>
</evidence>
<dbReference type="GO" id="GO:0005737">
    <property type="term" value="C:cytoplasm"/>
    <property type="evidence" value="ECO:0007669"/>
    <property type="project" value="UniProtKB-UniRule"/>
</dbReference>
<keyword evidence="3" id="KW-0677">Repeat</keyword>
<keyword evidence="6 7" id="KW-0804">Transcription</keyword>
<dbReference type="GO" id="GO:0003700">
    <property type="term" value="F:DNA-binding transcription factor activity"/>
    <property type="evidence" value="ECO:0007669"/>
    <property type="project" value="UniProtKB-UniRule"/>
</dbReference>
<evidence type="ECO:0000256" key="6">
    <source>
        <dbReference type="ARBA" id="ARBA00023163"/>
    </source>
</evidence>
<evidence type="ECO:0000256" key="3">
    <source>
        <dbReference type="ARBA" id="ARBA00022737"/>
    </source>
</evidence>
<dbReference type="AlphaFoldDB" id="A0A6J4L322"/>
<dbReference type="GO" id="GO:0009295">
    <property type="term" value="C:nucleoid"/>
    <property type="evidence" value="ECO:0007669"/>
    <property type="project" value="UniProtKB-SubCell"/>
</dbReference>
<dbReference type="GO" id="GO:0000976">
    <property type="term" value="F:transcription cis-regulatory region binding"/>
    <property type="evidence" value="ECO:0007669"/>
    <property type="project" value="TreeGrafter"/>
</dbReference>